<feature type="transmembrane region" description="Helical" evidence="1">
    <location>
        <begin position="32"/>
        <end position="49"/>
    </location>
</feature>
<proteinExistence type="predicted"/>
<protein>
    <submittedName>
        <fullName evidence="2">Uncharacterized protein</fullName>
    </submittedName>
</protein>
<organism evidence="2 3">
    <name type="scientific">Halovivax asiaticus JCM 14624</name>
    <dbReference type="NCBI Taxonomy" id="1227490"/>
    <lineage>
        <taxon>Archaea</taxon>
        <taxon>Methanobacteriati</taxon>
        <taxon>Methanobacteriota</taxon>
        <taxon>Stenosarchaea group</taxon>
        <taxon>Halobacteria</taxon>
        <taxon>Halobacteriales</taxon>
        <taxon>Natrialbaceae</taxon>
        <taxon>Halovivax</taxon>
    </lineage>
</organism>
<feature type="transmembrane region" description="Helical" evidence="1">
    <location>
        <begin position="145"/>
        <end position="170"/>
    </location>
</feature>
<keyword evidence="3" id="KW-1185">Reference proteome</keyword>
<feature type="transmembrane region" description="Helical" evidence="1">
    <location>
        <begin position="104"/>
        <end position="125"/>
    </location>
</feature>
<evidence type="ECO:0000313" key="3">
    <source>
        <dbReference type="Proteomes" id="UP000011560"/>
    </source>
</evidence>
<feature type="transmembrane region" description="Helical" evidence="1">
    <location>
        <begin position="203"/>
        <end position="220"/>
    </location>
</feature>
<dbReference type="EMBL" id="AOIQ01000013">
    <property type="protein sequence ID" value="ELZ11135.1"/>
    <property type="molecule type" value="Genomic_DNA"/>
</dbReference>
<feature type="transmembrane region" description="Helical" evidence="1">
    <location>
        <begin position="56"/>
        <end position="75"/>
    </location>
</feature>
<accession>M0BJV8</accession>
<evidence type="ECO:0000313" key="2">
    <source>
        <dbReference type="EMBL" id="ELZ11135.1"/>
    </source>
</evidence>
<name>M0BJV8_9EURY</name>
<keyword evidence="1" id="KW-0812">Transmembrane</keyword>
<dbReference type="Proteomes" id="UP000011560">
    <property type="component" value="Unassembled WGS sequence"/>
</dbReference>
<sequence length="267" mass="27894">MIGTLGGLGHLLVVGVLLWQFDYHVFRSTTELLVLVPGVFVLGALPVALSTHTRLVAPGGGFLALVASVVIAEVATPAPQKVGELGGHAIVDGPFYALQYADSWYLWLSLLFVTGVVEFAIRRGYAIGDDRLRHLPDLPLSSDRLGTVVVVCSAVVGTAIVGLLVAGNLWDSIPGYAIGFAAATAATAVPVVALLARGLVAPLVLYCLVITNTARVHVFADPDGLSMVFLGVMVGVFAIAAVVEWLGRSQLLGWDGGRFAAEARLGQ</sequence>
<keyword evidence="1" id="KW-0472">Membrane</keyword>
<feature type="transmembrane region" description="Helical" evidence="1">
    <location>
        <begin position="176"/>
        <end position="196"/>
    </location>
</feature>
<feature type="transmembrane region" description="Helical" evidence="1">
    <location>
        <begin position="7"/>
        <end position="26"/>
    </location>
</feature>
<evidence type="ECO:0000256" key="1">
    <source>
        <dbReference type="SAM" id="Phobius"/>
    </source>
</evidence>
<dbReference type="AlphaFoldDB" id="M0BJV8"/>
<reference evidence="2 3" key="1">
    <citation type="journal article" date="2014" name="PLoS Genet.">
        <title>Phylogenetically driven sequencing of extremely halophilic archaea reveals strategies for static and dynamic osmo-response.</title>
        <authorList>
            <person name="Becker E.A."/>
            <person name="Seitzer P.M."/>
            <person name="Tritt A."/>
            <person name="Larsen D."/>
            <person name="Krusor M."/>
            <person name="Yao A.I."/>
            <person name="Wu D."/>
            <person name="Madern D."/>
            <person name="Eisen J.A."/>
            <person name="Darling A.E."/>
            <person name="Facciotti M.T."/>
        </authorList>
    </citation>
    <scope>NUCLEOTIDE SEQUENCE [LARGE SCALE GENOMIC DNA]</scope>
    <source>
        <strain evidence="2 3">JCM 14624</strain>
    </source>
</reference>
<feature type="transmembrane region" description="Helical" evidence="1">
    <location>
        <begin position="226"/>
        <end position="246"/>
    </location>
</feature>
<keyword evidence="1" id="KW-1133">Transmembrane helix</keyword>
<comment type="caution">
    <text evidence="2">The sequence shown here is derived from an EMBL/GenBank/DDBJ whole genome shotgun (WGS) entry which is preliminary data.</text>
</comment>
<gene>
    <name evidence="2" type="ORF">C479_07498</name>
</gene>